<reference evidence="2" key="1">
    <citation type="journal article" date="2022" name="bioRxiv">
        <title>Sequencing and chromosome-scale assembly of the giantPleurodeles waltlgenome.</title>
        <authorList>
            <person name="Brown T."/>
            <person name="Elewa A."/>
            <person name="Iarovenko S."/>
            <person name="Subramanian E."/>
            <person name="Araus A.J."/>
            <person name="Petzold A."/>
            <person name="Susuki M."/>
            <person name="Suzuki K.-i.T."/>
            <person name="Hayashi T."/>
            <person name="Toyoda A."/>
            <person name="Oliveira C."/>
            <person name="Osipova E."/>
            <person name="Leigh N.D."/>
            <person name="Simon A."/>
            <person name="Yun M.H."/>
        </authorList>
    </citation>
    <scope>NUCLEOTIDE SEQUENCE</scope>
    <source>
        <strain evidence="2">20211129_DDA</strain>
        <tissue evidence="2">Liver</tissue>
    </source>
</reference>
<dbReference type="AlphaFoldDB" id="A0AAV7QBW5"/>
<proteinExistence type="predicted"/>
<dbReference type="EMBL" id="JANPWB010000010">
    <property type="protein sequence ID" value="KAJ1135733.1"/>
    <property type="molecule type" value="Genomic_DNA"/>
</dbReference>
<feature type="compositionally biased region" description="Basic and acidic residues" evidence="1">
    <location>
        <begin position="38"/>
        <end position="48"/>
    </location>
</feature>
<sequence>MPGRPALRIAECPSAAGHRGALPLPGRRTQVATSVCVRRGDTKGEARVRHQRNQPPGSCPVVQYSDPEGP</sequence>
<comment type="caution">
    <text evidence="2">The sequence shown here is derived from an EMBL/GenBank/DDBJ whole genome shotgun (WGS) entry which is preliminary data.</text>
</comment>
<name>A0AAV7QBW5_PLEWA</name>
<dbReference type="Proteomes" id="UP001066276">
    <property type="component" value="Chromosome 6"/>
</dbReference>
<feature type="region of interest" description="Disordered" evidence="1">
    <location>
        <begin position="16"/>
        <end position="70"/>
    </location>
</feature>
<evidence type="ECO:0000313" key="2">
    <source>
        <dbReference type="EMBL" id="KAJ1135733.1"/>
    </source>
</evidence>
<protein>
    <submittedName>
        <fullName evidence="2">Uncharacterized protein</fullName>
    </submittedName>
</protein>
<organism evidence="2 3">
    <name type="scientific">Pleurodeles waltl</name>
    <name type="common">Iberian ribbed newt</name>
    <dbReference type="NCBI Taxonomy" id="8319"/>
    <lineage>
        <taxon>Eukaryota</taxon>
        <taxon>Metazoa</taxon>
        <taxon>Chordata</taxon>
        <taxon>Craniata</taxon>
        <taxon>Vertebrata</taxon>
        <taxon>Euteleostomi</taxon>
        <taxon>Amphibia</taxon>
        <taxon>Batrachia</taxon>
        <taxon>Caudata</taxon>
        <taxon>Salamandroidea</taxon>
        <taxon>Salamandridae</taxon>
        <taxon>Pleurodelinae</taxon>
        <taxon>Pleurodeles</taxon>
    </lineage>
</organism>
<gene>
    <name evidence="2" type="ORF">NDU88_002165</name>
</gene>
<keyword evidence="3" id="KW-1185">Reference proteome</keyword>
<evidence type="ECO:0000313" key="3">
    <source>
        <dbReference type="Proteomes" id="UP001066276"/>
    </source>
</evidence>
<evidence type="ECO:0000256" key="1">
    <source>
        <dbReference type="SAM" id="MobiDB-lite"/>
    </source>
</evidence>
<accession>A0AAV7QBW5</accession>